<evidence type="ECO:0000313" key="6">
    <source>
        <dbReference type="EMBL" id="VTN09223.1"/>
    </source>
</evidence>
<evidence type="ECO:0000259" key="1">
    <source>
        <dbReference type="PROSITE" id="PS50883"/>
    </source>
</evidence>
<dbReference type="InterPro" id="IPR035919">
    <property type="entry name" value="EAL_sf"/>
</dbReference>
<dbReference type="GeneID" id="57504764"/>
<dbReference type="SUPFAM" id="SSF141868">
    <property type="entry name" value="EAL domain-like"/>
    <property type="match status" value="1"/>
</dbReference>
<dbReference type="PROSITE" id="PS50883">
    <property type="entry name" value="EAL"/>
    <property type="match status" value="1"/>
</dbReference>
<dbReference type="PANTHER" id="PTHR33121">
    <property type="entry name" value="CYCLIC DI-GMP PHOSPHODIESTERASE PDEF"/>
    <property type="match status" value="1"/>
</dbReference>
<dbReference type="GO" id="GO:0009882">
    <property type="term" value="F:blue light photoreceptor activity"/>
    <property type="evidence" value="ECO:0007669"/>
    <property type="project" value="InterPro"/>
</dbReference>
<proteinExistence type="predicted"/>
<dbReference type="Proteomes" id="UP000594500">
    <property type="component" value="Chromosome"/>
</dbReference>
<dbReference type="GO" id="GO:0071111">
    <property type="term" value="F:cyclic-guanylate-specific phosphodiesterase activity"/>
    <property type="evidence" value="ECO:0007669"/>
    <property type="project" value="InterPro"/>
</dbReference>
<dbReference type="SMART" id="SM00052">
    <property type="entry name" value="EAL"/>
    <property type="match status" value="1"/>
</dbReference>
<dbReference type="InterPro" id="IPR050706">
    <property type="entry name" value="Cyclic-di-GMP_PDE-like"/>
</dbReference>
<dbReference type="GO" id="GO:0071949">
    <property type="term" value="F:FAD binding"/>
    <property type="evidence" value="ECO:0007669"/>
    <property type="project" value="InterPro"/>
</dbReference>
<feature type="domain" description="EAL" evidence="1">
    <location>
        <begin position="155"/>
        <end position="403"/>
    </location>
</feature>
<dbReference type="CDD" id="cd01948">
    <property type="entry name" value="EAL"/>
    <property type="match status" value="1"/>
</dbReference>
<evidence type="ECO:0000313" key="9">
    <source>
        <dbReference type="Proteomes" id="UP000339249"/>
    </source>
</evidence>
<dbReference type="Proteomes" id="UP000339249">
    <property type="component" value="Unassembled WGS sequence"/>
</dbReference>
<sequence length="415" mass="45747">MLTTLIYRSQLAPAWQPTGLGTLVSRARQKNTNLHVTGILIFSGSQFFQVLEGDEQVVDALFSQIRNDPRHTDVVELMRDYSAYRRFRDIGMHLFDLQLNKPGALTEQILHLGEFRNTLSADDRMFKFIKAFIAHGGRYILPEGLNPALWTMESRGTPSLCPLSGLSPGQPCQFALQPIVEPESGHISSFEALIRSPSGGSPAEMFSSVPEKKRYDFDLETKAYAFSLAGSINLGEQRLAVNLLPGSLYNRSGSVAFLLDKIRDAGLKPEQIIIEVTETEVISGFTEFQQVLKDIRVAGMSLAIDDFGAGYSGLSLLTRFQPNKIKIDAELVRNIHMSGAKQAIVVSVVRCCEDLGIAVVAEGVESIAEWCWLHAIGIRLFQGFLFSRPQLNGVGEVRWPVRLPGKGLPAATLAP</sequence>
<evidence type="ECO:0000259" key="2">
    <source>
        <dbReference type="PROSITE" id="PS50925"/>
    </source>
</evidence>
<dbReference type="Pfam" id="PF04940">
    <property type="entry name" value="BLUF"/>
    <property type="match status" value="1"/>
</dbReference>
<evidence type="ECO:0000313" key="3">
    <source>
        <dbReference type="EMBL" id="QPF11023.1"/>
    </source>
</evidence>
<dbReference type="PROSITE" id="PS50925">
    <property type="entry name" value="BLUF"/>
    <property type="match status" value="1"/>
</dbReference>
<dbReference type="Gene3D" id="3.30.70.100">
    <property type="match status" value="1"/>
</dbReference>
<dbReference type="Proteomes" id="UP000267630">
    <property type="component" value="Chromosome 3"/>
</dbReference>
<dbReference type="InterPro" id="IPR001633">
    <property type="entry name" value="EAL_dom"/>
</dbReference>
<dbReference type="InterPro" id="IPR036046">
    <property type="entry name" value="Acylphosphatase-like_dom_sf"/>
</dbReference>
<dbReference type="InterPro" id="IPR007024">
    <property type="entry name" value="BLUF_domain"/>
</dbReference>
<feature type="domain" description="BLUF" evidence="2">
    <location>
        <begin position="2"/>
        <end position="93"/>
    </location>
</feature>
<dbReference type="SMART" id="SM01034">
    <property type="entry name" value="BLUF"/>
    <property type="match status" value="1"/>
</dbReference>
<dbReference type="PANTHER" id="PTHR33121:SF15">
    <property type="entry name" value="BLUE LIGHT- AND TEMPERATURE-REGULATED ANTIREPRESSOR BLUF"/>
    <property type="match status" value="1"/>
</dbReference>
<keyword evidence="7" id="KW-1185">Reference proteome</keyword>
<organism evidence="5 8">
    <name type="scientific">Raoultella terrigena</name>
    <name type="common">Klebsiella terrigena</name>
    <dbReference type="NCBI Taxonomy" id="577"/>
    <lineage>
        <taxon>Bacteria</taxon>
        <taxon>Pseudomonadati</taxon>
        <taxon>Pseudomonadota</taxon>
        <taxon>Gammaproteobacteria</taxon>
        <taxon>Enterobacterales</taxon>
        <taxon>Enterobacteriaceae</taxon>
        <taxon>Klebsiella/Raoultella group</taxon>
        <taxon>Raoultella</taxon>
    </lineage>
</organism>
<dbReference type="EMBL" id="CP062916">
    <property type="protein sequence ID" value="QPF11023.1"/>
    <property type="molecule type" value="Genomic_DNA"/>
</dbReference>
<gene>
    <name evidence="5" type="primary">ycgF</name>
    <name evidence="3" type="ORF">IMO34_11960</name>
    <name evidence="5" type="ORF">NCTC13038_02926</name>
    <name evidence="6" type="ORF">NCTC9185_01106</name>
    <name evidence="4" type="ORF">NCTC9997_03080</name>
</gene>
<dbReference type="SUPFAM" id="SSF54975">
    <property type="entry name" value="Acylphosphatase/BLUF domain-like"/>
    <property type="match status" value="1"/>
</dbReference>
<dbReference type="Gene3D" id="3.20.20.450">
    <property type="entry name" value="EAL domain"/>
    <property type="match status" value="1"/>
</dbReference>
<dbReference type="EMBL" id="CAADJG010000002">
    <property type="protein sequence ID" value="VFS73072.1"/>
    <property type="molecule type" value="Genomic_DNA"/>
</dbReference>
<reference evidence="3 10" key="2">
    <citation type="submission" date="2020-10" db="EMBL/GenBank/DDBJ databases">
        <title>Resistance determinants and their genetic context in bacteria from a longitudinal study of pigs reared under conventional and antibiotic-free husbandry practices.</title>
        <authorList>
            <person name="Poulin-Laprade D."/>
            <person name="Brouard J.-S."/>
            <person name="Gagnon N."/>
            <person name="Turcotte A."/>
            <person name="Langlois A."/>
            <person name="Matte J.J."/>
            <person name="Carrillo C.D."/>
            <person name="Zaheer R."/>
            <person name="McAllister T."/>
            <person name="Topp E."/>
            <person name="Talbot G."/>
        </authorList>
    </citation>
    <scope>NUCLEOTIDE SEQUENCE [LARGE SCALE GENOMIC DNA]</scope>
    <source>
        <strain evidence="3 10">Res13-Abat-PEB01-P1-04-A</strain>
    </source>
</reference>
<evidence type="ECO:0000313" key="10">
    <source>
        <dbReference type="Proteomes" id="UP000594500"/>
    </source>
</evidence>
<evidence type="ECO:0000313" key="5">
    <source>
        <dbReference type="EMBL" id="VFS73072.1"/>
    </source>
</evidence>
<reference evidence="5 8" key="1">
    <citation type="submission" date="2019-03" db="EMBL/GenBank/DDBJ databases">
        <authorList>
            <consortium name="Pathogen Informatics"/>
        </authorList>
    </citation>
    <scope>NUCLEOTIDE SEQUENCE [LARGE SCALE GENOMIC DNA]</scope>
    <source>
        <strain evidence="5 8">NCTC13038</strain>
        <strain evidence="6 9">NCTC9185</strain>
        <strain evidence="4 7">NCTC9997</strain>
    </source>
</reference>
<dbReference type="EMBL" id="LR134253">
    <property type="protein sequence ID" value="VED50113.1"/>
    <property type="molecule type" value="Genomic_DNA"/>
</dbReference>
<evidence type="ECO:0000313" key="8">
    <source>
        <dbReference type="Proteomes" id="UP000332594"/>
    </source>
</evidence>
<accession>A0A485BM66</accession>
<dbReference type="EMBL" id="CABDVU010000001">
    <property type="protein sequence ID" value="VTN09223.1"/>
    <property type="molecule type" value="Genomic_DNA"/>
</dbReference>
<evidence type="ECO:0000313" key="7">
    <source>
        <dbReference type="Proteomes" id="UP000267630"/>
    </source>
</evidence>
<evidence type="ECO:0000313" key="4">
    <source>
        <dbReference type="EMBL" id="VED50113.1"/>
    </source>
</evidence>
<dbReference type="RefSeq" id="WP_052474527.1">
    <property type="nucleotide sequence ID" value="NZ_BJNO01000001.1"/>
</dbReference>
<dbReference type="Proteomes" id="UP000332594">
    <property type="component" value="Unassembled WGS sequence"/>
</dbReference>
<name>A0A485BM66_RAOTE</name>
<dbReference type="Pfam" id="PF00563">
    <property type="entry name" value="EAL"/>
    <property type="match status" value="1"/>
</dbReference>
<dbReference type="AlphaFoldDB" id="A0A485BM66"/>
<protein>
    <submittedName>
        <fullName evidence="5">Blue light- and temperature-regulated antirepressor YcgF</fullName>
    </submittedName>
    <submittedName>
        <fullName evidence="3">Diguanylate phosphodiesterase</fullName>
    </submittedName>
</protein>